<reference evidence="2" key="1">
    <citation type="journal article" date="2017" name="Gigascience">
        <title>The genome draft of coconut (Cocos nucifera).</title>
        <authorList>
            <person name="Xiao Y."/>
            <person name="Xu P."/>
            <person name="Fan H."/>
            <person name="Baudouin L."/>
            <person name="Xia W."/>
            <person name="Bocs S."/>
            <person name="Xu J."/>
            <person name="Li Q."/>
            <person name="Guo A."/>
            <person name="Zhou L."/>
            <person name="Li J."/>
            <person name="Wu Y."/>
            <person name="Ma Z."/>
            <person name="Armero A."/>
            <person name="Issali A.E."/>
            <person name="Liu N."/>
            <person name="Peng M."/>
            <person name="Yang Y."/>
        </authorList>
    </citation>
    <scope>NUCLEOTIDE SEQUENCE</scope>
    <source>
        <tissue evidence="2">Spear leaf of Hainan Tall coconut</tissue>
    </source>
</reference>
<dbReference type="AlphaFoldDB" id="A0A8K0IND5"/>
<accession>A0A8K0IND5</accession>
<organism evidence="2 3">
    <name type="scientific">Cocos nucifera</name>
    <name type="common">Coconut palm</name>
    <dbReference type="NCBI Taxonomy" id="13894"/>
    <lineage>
        <taxon>Eukaryota</taxon>
        <taxon>Viridiplantae</taxon>
        <taxon>Streptophyta</taxon>
        <taxon>Embryophyta</taxon>
        <taxon>Tracheophyta</taxon>
        <taxon>Spermatophyta</taxon>
        <taxon>Magnoliopsida</taxon>
        <taxon>Liliopsida</taxon>
        <taxon>Arecaceae</taxon>
        <taxon>Arecoideae</taxon>
        <taxon>Cocoseae</taxon>
        <taxon>Attaleinae</taxon>
        <taxon>Cocos</taxon>
    </lineage>
</organism>
<dbReference type="GO" id="GO:0006979">
    <property type="term" value="P:response to oxidative stress"/>
    <property type="evidence" value="ECO:0007669"/>
    <property type="project" value="TreeGrafter"/>
</dbReference>
<dbReference type="EMBL" id="CM017882">
    <property type="protein sequence ID" value="KAG1363451.1"/>
    <property type="molecule type" value="Genomic_DNA"/>
</dbReference>
<comment type="caution">
    <text evidence="2">The sequence shown here is derived from an EMBL/GenBank/DDBJ whole genome shotgun (WGS) entry which is preliminary data.</text>
</comment>
<evidence type="ECO:0000313" key="3">
    <source>
        <dbReference type="Proteomes" id="UP000797356"/>
    </source>
</evidence>
<sequence>MARRGGGGHPVRRGSLLTRVVGAVFAFVLLAEFEILFFLFFFIAFLIFKDLLESFVGIRKSQNSTLGFGISLLI</sequence>
<protein>
    <submittedName>
        <fullName evidence="2">Uncharacterized protein</fullName>
    </submittedName>
</protein>
<gene>
    <name evidence="2" type="ORF">COCNU_11G002780</name>
</gene>
<evidence type="ECO:0000313" key="2">
    <source>
        <dbReference type="EMBL" id="KAG1363451.1"/>
    </source>
</evidence>
<keyword evidence="1" id="KW-1133">Transmembrane helix</keyword>
<proteinExistence type="predicted"/>
<reference evidence="2" key="2">
    <citation type="submission" date="2019-07" db="EMBL/GenBank/DDBJ databases">
        <authorList>
            <person name="Yang Y."/>
            <person name="Bocs S."/>
            <person name="Baudouin L."/>
        </authorList>
    </citation>
    <scope>NUCLEOTIDE SEQUENCE</scope>
    <source>
        <tissue evidence="2">Spear leaf of Hainan Tall coconut</tissue>
    </source>
</reference>
<feature type="transmembrane region" description="Helical" evidence="1">
    <location>
        <begin position="20"/>
        <end position="48"/>
    </location>
</feature>
<keyword evidence="1" id="KW-0812">Transmembrane</keyword>
<dbReference type="PANTHER" id="PTHR37223:SF1">
    <property type="entry name" value="OS08G0528601 PROTEIN"/>
    <property type="match status" value="1"/>
</dbReference>
<name>A0A8K0IND5_COCNU</name>
<keyword evidence="3" id="KW-1185">Reference proteome</keyword>
<dbReference type="PANTHER" id="PTHR37223">
    <property type="entry name" value="OS08G0528601 PROTEIN"/>
    <property type="match status" value="1"/>
</dbReference>
<evidence type="ECO:0000256" key="1">
    <source>
        <dbReference type="SAM" id="Phobius"/>
    </source>
</evidence>
<dbReference type="Proteomes" id="UP000797356">
    <property type="component" value="Chromosome 11"/>
</dbReference>
<keyword evidence="1" id="KW-0472">Membrane</keyword>